<name>A0A7E5VZ29_TRINI</name>
<proteinExistence type="predicted"/>
<dbReference type="AlphaFoldDB" id="A0A7E5VZ29"/>
<dbReference type="InterPro" id="IPR032675">
    <property type="entry name" value="LRR_dom_sf"/>
</dbReference>
<dbReference type="RefSeq" id="XP_026733589.1">
    <property type="nucleotide sequence ID" value="XM_026877788.1"/>
</dbReference>
<keyword evidence="1" id="KW-1185">Reference proteome</keyword>
<dbReference type="Proteomes" id="UP000322000">
    <property type="component" value="Chromosome 10"/>
</dbReference>
<dbReference type="InParanoid" id="A0A7E5VZ29"/>
<dbReference type="FunCoup" id="A0A7E5VZ29">
    <property type="interactions" value="695"/>
</dbReference>
<dbReference type="SUPFAM" id="SSF52047">
    <property type="entry name" value="RNI-like"/>
    <property type="match status" value="1"/>
</dbReference>
<dbReference type="GeneID" id="113497951"/>
<organism evidence="1 2">
    <name type="scientific">Trichoplusia ni</name>
    <name type="common">Cabbage looper</name>
    <dbReference type="NCBI Taxonomy" id="7111"/>
    <lineage>
        <taxon>Eukaryota</taxon>
        <taxon>Metazoa</taxon>
        <taxon>Ecdysozoa</taxon>
        <taxon>Arthropoda</taxon>
        <taxon>Hexapoda</taxon>
        <taxon>Insecta</taxon>
        <taxon>Pterygota</taxon>
        <taxon>Neoptera</taxon>
        <taxon>Endopterygota</taxon>
        <taxon>Lepidoptera</taxon>
        <taxon>Glossata</taxon>
        <taxon>Ditrysia</taxon>
        <taxon>Noctuoidea</taxon>
        <taxon>Noctuidae</taxon>
        <taxon>Plusiinae</taxon>
        <taxon>Trichoplusia</taxon>
    </lineage>
</organism>
<gene>
    <name evidence="2" type="primary">LOC113497951</name>
</gene>
<protein>
    <submittedName>
        <fullName evidence="2">ATP synthase subunit s, mitochondrial</fullName>
    </submittedName>
</protein>
<dbReference type="Gene3D" id="3.80.10.10">
    <property type="entry name" value="Ribonuclease Inhibitor"/>
    <property type="match status" value="1"/>
</dbReference>
<accession>A0A7E5VZ29</accession>
<dbReference type="OrthoDB" id="5859291at2759"/>
<evidence type="ECO:0000313" key="2">
    <source>
        <dbReference type="RefSeq" id="XP_026733589.1"/>
    </source>
</evidence>
<evidence type="ECO:0000313" key="1">
    <source>
        <dbReference type="Proteomes" id="UP000322000"/>
    </source>
</evidence>
<dbReference type="KEGG" id="tnl:113497951"/>
<reference evidence="2" key="1">
    <citation type="submission" date="2025-08" db="UniProtKB">
        <authorList>
            <consortium name="RefSeq"/>
        </authorList>
    </citation>
    <scope>IDENTIFICATION</scope>
</reference>
<sequence>MLHTLRYKSFGVVTPKTFIPRNNQVRCFWEYVNMMFNKPDTDRIKKFGPDRACAEWVLRNGGKIVWVNGSTIRDYNLLPPESLGVPKVLEIDGSDSSISHYGFPHLMGCTKLTKITLHNDDYIDDRAIKGLAYGKSTLTHVQVSKCVNVTDAGLKEIKALRKLQHLVLYGLISVENMEECKLVIQAHLPKCKIEDGGVKEKIK</sequence>